<gene>
    <name evidence="1" type="ORF">DAT561_1491</name>
</gene>
<sequence>MLNISLAIFNKKHQLKKAKLDEELTIGNLTATGKDFVYLAAHEFFWEEGDFIQVFVDQPNTYLVVKLDETLDSTLIYLAEKEWIYPVSLTKNAQEAHSERRFKGSSHYLSVRTATSEEIGSYRNLALNPHDQQNFAGAYPHAFANVETRNDATFYACNAVDGVYANRSHGAYPYQSWGINQQPNAELTIDFGRQVILDKVIFILRADFPHDNYWQSVSLFFSDGTKEVFKTIKTEQPQVFHFTKRMITTVTLGELIQSEVTSLFPALTQIELFGKNRSE</sequence>
<evidence type="ECO:0000313" key="2">
    <source>
        <dbReference type="Proteomes" id="UP000269226"/>
    </source>
</evidence>
<evidence type="ECO:0008006" key="3">
    <source>
        <dbReference type="Google" id="ProtNLM"/>
    </source>
</evidence>
<evidence type="ECO:0000313" key="1">
    <source>
        <dbReference type="EMBL" id="BBC61588.1"/>
    </source>
</evidence>
<dbReference type="Proteomes" id="UP000269226">
    <property type="component" value="Chromosome"/>
</dbReference>
<protein>
    <recommendedName>
        <fullName evidence="3">Carbohydrate-binding protein</fullName>
    </recommendedName>
</protein>
<dbReference type="EMBL" id="AP018492">
    <property type="protein sequence ID" value="BBC61588.1"/>
    <property type="molecule type" value="Genomic_DNA"/>
</dbReference>
<dbReference type="AlphaFoldDB" id="A0A2Z5Y4A0"/>
<proteinExistence type="predicted"/>
<name>A0A2Z5Y4A0_9ENTE</name>
<dbReference type="SUPFAM" id="SSF49785">
    <property type="entry name" value="Galactose-binding domain-like"/>
    <property type="match status" value="1"/>
</dbReference>
<dbReference type="RefSeq" id="WP_015695393.1">
    <property type="nucleotide sequence ID" value="NZ_AP018492.1"/>
</dbReference>
<organism evidence="1 2">
    <name type="scientific">Melissococcus plutonius</name>
    <dbReference type="NCBI Taxonomy" id="33970"/>
    <lineage>
        <taxon>Bacteria</taxon>
        <taxon>Bacillati</taxon>
        <taxon>Bacillota</taxon>
        <taxon>Bacilli</taxon>
        <taxon>Lactobacillales</taxon>
        <taxon>Enterococcaceae</taxon>
        <taxon>Melissococcus</taxon>
    </lineage>
</organism>
<accession>A0A2Z5Y4A0</accession>
<reference evidence="1 2" key="1">
    <citation type="submission" date="2018-01" db="EMBL/GenBank/DDBJ databases">
        <title>Whole genome sequence of Melissococcus plutonius DAT561.</title>
        <authorList>
            <person name="Okumura K."/>
            <person name="Takamatsu D."/>
            <person name="Okura M."/>
        </authorList>
    </citation>
    <scope>NUCLEOTIDE SEQUENCE [LARGE SCALE GENOMIC DNA]</scope>
    <source>
        <strain evidence="1 2">DAT561</strain>
    </source>
</reference>
<dbReference type="InterPro" id="IPR008979">
    <property type="entry name" value="Galactose-bd-like_sf"/>
</dbReference>
<dbReference type="GeneID" id="57044020"/>